<proteinExistence type="inferred from homology"/>
<evidence type="ECO:0000313" key="8">
    <source>
        <dbReference type="EMBL" id="MCR8827016.1"/>
    </source>
</evidence>
<comment type="caution">
    <text evidence="8">The sequence shown here is derived from an EMBL/GenBank/DDBJ whole genome shotgun (WGS) entry which is preliminary data.</text>
</comment>
<name>A0ABT1Z1N7_9RHOB</name>
<comment type="cofactor">
    <cofactor evidence="1 6">
        <name>Zn(2+)</name>
        <dbReference type="ChEBI" id="CHEBI:29105"/>
    </cofactor>
</comment>
<gene>
    <name evidence="8" type="ORF">NTA49_10745</name>
</gene>
<dbReference type="InterPro" id="IPR011032">
    <property type="entry name" value="GroES-like_sf"/>
</dbReference>
<dbReference type="Pfam" id="PF00107">
    <property type="entry name" value="ADH_zinc_N"/>
    <property type="match status" value="1"/>
</dbReference>
<keyword evidence="9" id="KW-1185">Reference proteome</keyword>
<dbReference type="Gene3D" id="3.40.50.720">
    <property type="entry name" value="NAD(P)-binding Rossmann-like Domain"/>
    <property type="match status" value="1"/>
</dbReference>
<dbReference type="InterPro" id="IPR002328">
    <property type="entry name" value="ADH_Zn_CS"/>
</dbReference>
<dbReference type="SUPFAM" id="SSF50129">
    <property type="entry name" value="GroES-like"/>
    <property type="match status" value="1"/>
</dbReference>
<evidence type="ECO:0000259" key="7">
    <source>
        <dbReference type="SMART" id="SM00829"/>
    </source>
</evidence>
<protein>
    <submittedName>
        <fullName evidence="8">L-idonate 5-dehydrogenase</fullName>
    </submittedName>
</protein>
<dbReference type="PANTHER" id="PTHR43161:SF9">
    <property type="entry name" value="SORBITOL DEHYDROGENASE"/>
    <property type="match status" value="1"/>
</dbReference>
<dbReference type="EMBL" id="JANKJG010000007">
    <property type="protein sequence ID" value="MCR8827016.1"/>
    <property type="molecule type" value="Genomic_DNA"/>
</dbReference>
<dbReference type="PROSITE" id="PS00059">
    <property type="entry name" value="ADH_ZINC"/>
    <property type="match status" value="1"/>
</dbReference>
<dbReference type="InterPro" id="IPR036291">
    <property type="entry name" value="NAD(P)-bd_dom_sf"/>
</dbReference>
<dbReference type="SMART" id="SM00829">
    <property type="entry name" value="PKS_ER"/>
    <property type="match status" value="1"/>
</dbReference>
<dbReference type="Gene3D" id="3.90.180.10">
    <property type="entry name" value="Medium-chain alcohol dehydrogenases, catalytic domain"/>
    <property type="match status" value="1"/>
</dbReference>
<dbReference type="CDD" id="cd08232">
    <property type="entry name" value="idonate-5-DH"/>
    <property type="match status" value="1"/>
</dbReference>
<dbReference type="InterPro" id="IPR013149">
    <property type="entry name" value="ADH-like_C"/>
</dbReference>
<organism evidence="8 9">
    <name type="scientific">Pseudosulfitobacter koreensis</name>
    <dbReference type="NCBI Taxonomy" id="2968472"/>
    <lineage>
        <taxon>Bacteria</taxon>
        <taxon>Pseudomonadati</taxon>
        <taxon>Pseudomonadota</taxon>
        <taxon>Alphaproteobacteria</taxon>
        <taxon>Rhodobacterales</taxon>
        <taxon>Roseobacteraceae</taxon>
        <taxon>Pseudosulfitobacter</taxon>
    </lineage>
</organism>
<accession>A0ABT1Z1N7</accession>
<dbReference type="PANTHER" id="PTHR43161">
    <property type="entry name" value="SORBITOL DEHYDROGENASE"/>
    <property type="match status" value="1"/>
</dbReference>
<evidence type="ECO:0000256" key="1">
    <source>
        <dbReference type="ARBA" id="ARBA00001947"/>
    </source>
</evidence>
<evidence type="ECO:0000256" key="5">
    <source>
        <dbReference type="ARBA" id="ARBA00023002"/>
    </source>
</evidence>
<comment type="similarity">
    <text evidence="2 6">Belongs to the zinc-containing alcohol dehydrogenase family.</text>
</comment>
<evidence type="ECO:0000256" key="3">
    <source>
        <dbReference type="ARBA" id="ARBA00022723"/>
    </source>
</evidence>
<dbReference type="InterPro" id="IPR013154">
    <property type="entry name" value="ADH-like_N"/>
</dbReference>
<dbReference type="Proteomes" id="UP001165396">
    <property type="component" value="Unassembled WGS sequence"/>
</dbReference>
<sequence>MPQALFAHGPHDLRLADVPADAPARGEVRIAMQRGGICGSDLHYYNHGGFGTVRLREPMILGHEVSGVIDAVGEGVGEGVEGLAIGDLVAVSPSRPCRTCDQCQRGLHNQCLNMRFYGSAMPFPHIQGAFRDTLIADASQCVPAKGLTAAQAAMAEPLAVALHAVGRAGDMLGKRVLVTGCGPIGILVILAARRAGAAEIIATDIAAPVLDIARTAGADITLNTADQPEALLPYTIYKGSLDVLFECSGAQAALVAGIGALRPRGQVIQLGLSGDMSLPMMQITAKELAIKGSFRFHEAFPLAVRMMQQGLIDVTPLLTHSYPLADFTDAFAMAGDRSQAMKVQLVFGA</sequence>
<reference evidence="8" key="1">
    <citation type="submission" date="2022-07" db="EMBL/GenBank/DDBJ databases">
        <title>Pseudosulfitobacter sp. strain AP-MA-4, whole genome sequence.</title>
        <authorList>
            <person name="Jiang Y."/>
        </authorList>
    </citation>
    <scope>NUCLEOTIDE SEQUENCE</scope>
    <source>
        <strain evidence="8">AP-MA-4</strain>
    </source>
</reference>
<dbReference type="Pfam" id="PF08240">
    <property type="entry name" value="ADH_N"/>
    <property type="match status" value="1"/>
</dbReference>
<keyword evidence="4 6" id="KW-0862">Zinc</keyword>
<evidence type="ECO:0000256" key="2">
    <source>
        <dbReference type="ARBA" id="ARBA00008072"/>
    </source>
</evidence>
<feature type="domain" description="Enoyl reductase (ER)" evidence="7">
    <location>
        <begin position="9"/>
        <end position="345"/>
    </location>
</feature>
<evidence type="ECO:0000256" key="4">
    <source>
        <dbReference type="ARBA" id="ARBA00022833"/>
    </source>
</evidence>
<dbReference type="RefSeq" id="WP_258294762.1">
    <property type="nucleotide sequence ID" value="NZ_JANKJG010000007.1"/>
</dbReference>
<evidence type="ECO:0000256" key="6">
    <source>
        <dbReference type="RuleBase" id="RU361277"/>
    </source>
</evidence>
<dbReference type="InterPro" id="IPR020843">
    <property type="entry name" value="ER"/>
</dbReference>
<dbReference type="SUPFAM" id="SSF51735">
    <property type="entry name" value="NAD(P)-binding Rossmann-fold domains"/>
    <property type="match status" value="1"/>
</dbReference>
<keyword evidence="5" id="KW-0560">Oxidoreductase</keyword>
<keyword evidence="3 6" id="KW-0479">Metal-binding</keyword>
<evidence type="ECO:0000313" key="9">
    <source>
        <dbReference type="Proteomes" id="UP001165396"/>
    </source>
</evidence>